<keyword evidence="8" id="KW-1185">Reference proteome</keyword>
<dbReference type="Proteomes" id="UP000006746">
    <property type="component" value="Unassembled WGS sequence"/>
</dbReference>
<dbReference type="AlphaFoldDB" id="K2JSP6"/>
<evidence type="ECO:0000256" key="4">
    <source>
        <dbReference type="ARBA" id="ARBA00022679"/>
    </source>
</evidence>
<dbReference type="EC" id="2.1.1.170" evidence="6"/>
<dbReference type="Pfam" id="PF02527">
    <property type="entry name" value="GidB"/>
    <property type="match status" value="1"/>
</dbReference>
<comment type="caution">
    <text evidence="7">The sequence shown here is derived from an EMBL/GenBank/DDBJ whole genome shotgun (WGS) entry which is preliminary data.</text>
</comment>
<comment type="function">
    <text evidence="6">Specifically methylates the N7 position of guanine in position 527 of 16S rRNA.</text>
</comment>
<dbReference type="PANTHER" id="PTHR31760">
    <property type="entry name" value="S-ADENOSYL-L-METHIONINE-DEPENDENT METHYLTRANSFERASES SUPERFAMILY PROTEIN"/>
    <property type="match status" value="1"/>
</dbReference>
<keyword evidence="4 6" id="KW-0808">Transferase</keyword>
<comment type="similarity">
    <text evidence="6">Belongs to the methyltransferase superfamily. RNA methyltransferase RsmG family.</text>
</comment>
<keyword evidence="1 6" id="KW-0963">Cytoplasm</keyword>
<dbReference type="PATRIC" id="fig|1207063.3.peg.624"/>
<comment type="caution">
    <text evidence="6">Lacks conserved residue(s) required for the propagation of feature annotation.</text>
</comment>
<keyword evidence="2 6" id="KW-0698">rRNA processing</keyword>
<dbReference type="SUPFAM" id="SSF53335">
    <property type="entry name" value="S-adenosyl-L-methionine-dependent methyltransferases"/>
    <property type="match status" value="1"/>
</dbReference>
<dbReference type="EMBL" id="AMRL01000002">
    <property type="protein sequence ID" value="EKE78508.1"/>
    <property type="molecule type" value="Genomic_DNA"/>
</dbReference>
<proteinExistence type="inferred from homology"/>
<gene>
    <name evidence="6" type="primary">rsmG</name>
    <name evidence="7" type="ORF">P24_03071</name>
</gene>
<keyword evidence="5 6" id="KW-0949">S-adenosyl-L-methionine</keyword>
<dbReference type="GO" id="GO:0070043">
    <property type="term" value="F:rRNA (guanine-N7-)-methyltransferase activity"/>
    <property type="evidence" value="ECO:0007669"/>
    <property type="project" value="UniProtKB-UniRule"/>
</dbReference>
<reference evidence="7 8" key="1">
    <citation type="journal article" date="2012" name="J. Bacteriol.">
        <title>Genome Sequence of Oceanibaculum indicum Type Strain P24.</title>
        <authorList>
            <person name="Lai Q."/>
            <person name="Shao Z."/>
        </authorList>
    </citation>
    <scope>NUCLEOTIDE SEQUENCE [LARGE SCALE GENOMIC DNA]</scope>
    <source>
        <strain evidence="7 8">P24</strain>
    </source>
</reference>
<dbReference type="GO" id="GO:0005829">
    <property type="term" value="C:cytosol"/>
    <property type="evidence" value="ECO:0007669"/>
    <property type="project" value="TreeGrafter"/>
</dbReference>
<evidence type="ECO:0000256" key="3">
    <source>
        <dbReference type="ARBA" id="ARBA00022603"/>
    </source>
</evidence>
<feature type="binding site" evidence="6">
    <location>
        <position position="85"/>
    </location>
    <ligand>
        <name>S-adenosyl-L-methionine</name>
        <dbReference type="ChEBI" id="CHEBI:59789"/>
    </ligand>
</feature>
<feature type="binding site" evidence="6">
    <location>
        <position position="143"/>
    </location>
    <ligand>
        <name>S-adenosyl-L-methionine</name>
        <dbReference type="ChEBI" id="CHEBI:59789"/>
    </ligand>
</feature>
<dbReference type="CDD" id="cd02440">
    <property type="entry name" value="AdoMet_MTases"/>
    <property type="match status" value="1"/>
</dbReference>
<feature type="binding site" evidence="6">
    <location>
        <position position="80"/>
    </location>
    <ligand>
        <name>S-adenosyl-L-methionine</name>
        <dbReference type="ChEBI" id="CHEBI:59789"/>
    </ligand>
</feature>
<evidence type="ECO:0000256" key="1">
    <source>
        <dbReference type="ARBA" id="ARBA00022490"/>
    </source>
</evidence>
<dbReference type="PIRSF" id="PIRSF003078">
    <property type="entry name" value="GidB"/>
    <property type="match status" value="1"/>
</dbReference>
<dbReference type="HAMAP" id="MF_00074">
    <property type="entry name" value="16SrRNA_methyltr_G"/>
    <property type="match status" value="1"/>
</dbReference>
<dbReference type="NCBIfam" id="TIGR00138">
    <property type="entry name" value="rsmG_gidB"/>
    <property type="match status" value="1"/>
</dbReference>
<dbReference type="PANTHER" id="PTHR31760:SF0">
    <property type="entry name" value="S-ADENOSYL-L-METHIONINE-DEPENDENT METHYLTRANSFERASES SUPERFAMILY PROTEIN"/>
    <property type="match status" value="1"/>
</dbReference>
<dbReference type="STRING" id="1207063.P24_03071"/>
<keyword evidence="3 6" id="KW-0489">Methyltransferase</keyword>
<evidence type="ECO:0000256" key="2">
    <source>
        <dbReference type="ARBA" id="ARBA00022552"/>
    </source>
</evidence>
<evidence type="ECO:0000256" key="6">
    <source>
        <dbReference type="HAMAP-Rule" id="MF_00074"/>
    </source>
</evidence>
<comment type="catalytic activity">
    <reaction evidence="6">
        <text>guanosine(527) in 16S rRNA + S-adenosyl-L-methionine = N(7)-methylguanosine(527) in 16S rRNA + S-adenosyl-L-homocysteine</text>
        <dbReference type="Rhea" id="RHEA:42732"/>
        <dbReference type="Rhea" id="RHEA-COMP:10209"/>
        <dbReference type="Rhea" id="RHEA-COMP:10210"/>
        <dbReference type="ChEBI" id="CHEBI:57856"/>
        <dbReference type="ChEBI" id="CHEBI:59789"/>
        <dbReference type="ChEBI" id="CHEBI:74269"/>
        <dbReference type="ChEBI" id="CHEBI:74480"/>
        <dbReference type="EC" id="2.1.1.170"/>
    </reaction>
</comment>
<dbReference type="eggNOG" id="COG0357">
    <property type="taxonomic scope" value="Bacteria"/>
</dbReference>
<evidence type="ECO:0000256" key="5">
    <source>
        <dbReference type="ARBA" id="ARBA00022691"/>
    </source>
</evidence>
<sequence length="213" mass="23318">MPGEASLAPLTPGDVQMATNVSRETLERLEAYVALLAKWQKAVNLVGPRTLKDVWRRHILDSLQLMPYSPKETASALDFGSGAGLPGLVLAIAGVRGMVLVESDARKAAFLREAARVTETELEVFHGRIEMLPARKADLITARALTNVAGLLGYTWPYLKPEGRCLFLKGKGVDEELKEAESLWEMRVTKYPSRTAPDGVILQLEGIRHVGDA</sequence>
<dbReference type="Gene3D" id="3.40.50.150">
    <property type="entry name" value="Vaccinia Virus protein VP39"/>
    <property type="match status" value="1"/>
</dbReference>
<protein>
    <recommendedName>
        <fullName evidence="6">Ribosomal RNA small subunit methyltransferase G</fullName>
        <ecNumber evidence="6">2.1.1.170</ecNumber>
    </recommendedName>
    <alternativeName>
        <fullName evidence="6">16S rRNA 7-methylguanosine methyltransferase</fullName>
        <shortName evidence="6">16S rRNA m7G methyltransferase</shortName>
    </alternativeName>
</protein>
<comment type="subcellular location">
    <subcellularLocation>
        <location evidence="6">Cytoplasm</location>
    </subcellularLocation>
</comment>
<name>K2JSP6_9PROT</name>
<dbReference type="InterPro" id="IPR029063">
    <property type="entry name" value="SAM-dependent_MTases_sf"/>
</dbReference>
<dbReference type="InterPro" id="IPR003682">
    <property type="entry name" value="rRNA_ssu_MeTfrase_G"/>
</dbReference>
<feature type="binding site" evidence="6">
    <location>
        <begin position="129"/>
        <end position="130"/>
    </location>
    <ligand>
        <name>S-adenosyl-L-methionine</name>
        <dbReference type="ChEBI" id="CHEBI:59789"/>
    </ligand>
</feature>
<organism evidence="7 8">
    <name type="scientific">Oceanibaculum indicum P24</name>
    <dbReference type="NCBI Taxonomy" id="1207063"/>
    <lineage>
        <taxon>Bacteria</taxon>
        <taxon>Pseudomonadati</taxon>
        <taxon>Pseudomonadota</taxon>
        <taxon>Alphaproteobacteria</taxon>
        <taxon>Rhodospirillales</taxon>
        <taxon>Oceanibaculaceae</taxon>
        <taxon>Oceanibaculum</taxon>
    </lineage>
</organism>
<accession>K2JSP6</accession>
<evidence type="ECO:0000313" key="8">
    <source>
        <dbReference type="Proteomes" id="UP000006746"/>
    </source>
</evidence>
<evidence type="ECO:0000313" key="7">
    <source>
        <dbReference type="EMBL" id="EKE78508.1"/>
    </source>
</evidence>